<accession>A0A2P2NHH9</accession>
<dbReference type="EMBL" id="GGEC01061467">
    <property type="protein sequence ID" value="MBX41951.1"/>
    <property type="molecule type" value="Transcribed_RNA"/>
</dbReference>
<reference evidence="2" key="1">
    <citation type="submission" date="2018-02" db="EMBL/GenBank/DDBJ databases">
        <title>Rhizophora mucronata_Transcriptome.</title>
        <authorList>
            <person name="Meera S.P."/>
            <person name="Sreeshan A."/>
            <person name="Augustine A."/>
        </authorList>
    </citation>
    <scope>NUCLEOTIDE SEQUENCE</scope>
    <source>
        <tissue evidence="2">Leaf</tissue>
    </source>
</reference>
<feature type="region of interest" description="Disordered" evidence="1">
    <location>
        <begin position="1"/>
        <end position="25"/>
    </location>
</feature>
<proteinExistence type="predicted"/>
<evidence type="ECO:0000256" key="1">
    <source>
        <dbReference type="SAM" id="MobiDB-lite"/>
    </source>
</evidence>
<name>A0A2P2NHH9_RHIMU</name>
<dbReference type="AlphaFoldDB" id="A0A2P2NHH9"/>
<evidence type="ECO:0000313" key="2">
    <source>
        <dbReference type="EMBL" id="MBX41951.1"/>
    </source>
</evidence>
<sequence>MILSMKRGKSGNQLNTLGRNMMLGT</sequence>
<organism evidence="2">
    <name type="scientific">Rhizophora mucronata</name>
    <name type="common">Asiatic mangrove</name>
    <dbReference type="NCBI Taxonomy" id="61149"/>
    <lineage>
        <taxon>Eukaryota</taxon>
        <taxon>Viridiplantae</taxon>
        <taxon>Streptophyta</taxon>
        <taxon>Embryophyta</taxon>
        <taxon>Tracheophyta</taxon>
        <taxon>Spermatophyta</taxon>
        <taxon>Magnoliopsida</taxon>
        <taxon>eudicotyledons</taxon>
        <taxon>Gunneridae</taxon>
        <taxon>Pentapetalae</taxon>
        <taxon>rosids</taxon>
        <taxon>fabids</taxon>
        <taxon>Malpighiales</taxon>
        <taxon>Rhizophoraceae</taxon>
        <taxon>Rhizophora</taxon>
    </lineage>
</organism>
<protein>
    <submittedName>
        <fullName evidence="2">Uncharacterized protein</fullName>
    </submittedName>
</protein>